<gene>
    <name evidence="2" type="ORF">MRATA1EN1_LOCUS20458</name>
</gene>
<feature type="region of interest" description="Disordered" evidence="1">
    <location>
        <begin position="27"/>
        <end position="66"/>
    </location>
</feature>
<proteinExistence type="predicted"/>
<evidence type="ECO:0000256" key="1">
    <source>
        <dbReference type="SAM" id="MobiDB-lite"/>
    </source>
</evidence>
<evidence type="ECO:0000313" key="2">
    <source>
        <dbReference type="EMBL" id="CAI9171496.1"/>
    </source>
</evidence>
<feature type="compositionally biased region" description="Basic residues" evidence="1">
    <location>
        <begin position="31"/>
        <end position="45"/>
    </location>
</feature>
<reference evidence="2" key="1">
    <citation type="submission" date="2023-04" db="EMBL/GenBank/DDBJ databases">
        <authorList>
            <consortium name="ELIXIR-Norway"/>
        </authorList>
    </citation>
    <scope>NUCLEOTIDE SEQUENCE [LARGE SCALE GENOMIC DNA]</scope>
</reference>
<sequence>MSGPGDCASLASLPWGLPSIRSRCLAPATVQKRKERGSLTRRRAPNRTIDSGPPEGSADLGPRAPRALGWAAPASHCRAVRTQAGTG</sequence>
<dbReference type="EMBL" id="OX459966">
    <property type="protein sequence ID" value="CAI9171496.1"/>
    <property type="molecule type" value="Genomic_DNA"/>
</dbReference>
<evidence type="ECO:0000313" key="3">
    <source>
        <dbReference type="Proteomes" id="UP001176941"/>
    </source>
</evidence>
<organism evidence="2 3">
    <name type="scientific">Rangifer tarandus platyrhynchus</name>
    <name type="common">Svalbard reindeer</name>
    <dbReference type="NCBI Taxonomy" id="3082113"/>
    <lineage>
        <taxon>Eukaryota</taxon>
        <taxon>Metazoa</taxon>
        <taxon>Chordata</taxon>
        <taxon>Craniata</taxon>
        <taxon>Vertebrata</taxon>
        <taxon>Euteleostomi</taxon>
        <taxon>Mammalia</taxon>
        <taxon>Eutheria</taxon>
        <taxon>Laurasiatheria</taxon>
        <taxon>Artiodactyla</taxon>
        <taxon>Ruminantia</taxon>
        <taxon>Pecora</taxon>
        <taxon>Cervidae</taxon>
        <taxon>Odocoileinae</taxon>
        <taxon>Rangifer</taxon>
    </lineage>
</organism>
<name>A0ABN8ZH22_RANTA</name>
<dbReference type="Proteomes" id="UP001176941">
    <property type="component" value="Chromosome 30"/>
</dbReference>
<accession>A0ABN8ZH22</accession>
<protein>
    <submittedName>
        <fullName evidence="2">Uncharacterized protein</fullName>
    </submittedName>
</protein>
<keyword evidence="3" id="KW-1185">Reference proteome</keyword>